<reference evidence="14 16" key="2">
    <citation type="submission" date="2020-02" db="EMBL/GenBank/DDBJ databases">
        <title>The WGS of Modestobacter muralis DSM 100205.</title>
        <authorList>
            <person name="Jiang Z."/>
        </authorList>
    </citation>
    <scope>NUCLEOTIDE SEQUENCE [LARGE SCALE GENOMIC DNA]</scope>
    <source>
        <strain evidence="14 16">DSM 100205</strain>
    </source>
</reference>
<gene>
    <name evidence="14" type="ORF">G3R41_08195</name>
    <name evidence="13" type="ORF">GCU67_08190</name>
</gene>
<evidence type="ECO:0000256" key="3">
    <source>
        <dbReference type="ARBA" id="ARBA00009843"/>
    </source>
</evidence>
<evidence type="ECO:0000259" key="12">
    <source>
        <dbReference type="Pfam" id="PF03600"/>
    </source>
</evidence>
<comment type="similarity">
    <text evidence="2">Belongs to the ArsB family.</text>
</comment>
<keyword evidence="6 10" id="KW-0812">Transmembrane</keyword>
<dbReference type="PANTHER" id="PTHR43302">
    <property type="entry name" value="TRANSPORTER ARSB-RELATED"/>
    <property type="match status" value="1"/>
</dbReference>
<feature type="transmembrane region" description="Helical" evidence="10">
    <location>
        <begin position="273"/>
        <end position="291"/>
    </location>
</feature>
<dbReference type="Proteomes" id="UP000468828">
    <property type="component" value="Unassembled WGS sequence"/>
</dbReference>
<keyword evidence="5" id="KW-1003">Cell membrane</keyword>
<keyword evidence="9 10" id="KW-0472">Membrane</keyword>
<dbReference type="PRINTS" id="PR00758">
    <property type="entry name" value="ARSENICPUMP"/>
</dbReference>
<dbReference type="RefSeq" id="WP_163610613.1">
    <property type="nucleotide sequence ID" value="NZ_JAAGWB010000016.1"/>
</dbReference>
<evidence type="ECO:0000256" key="11">
    <source>
        <dbReference type="SAM" id="SignalP"/>
    </source>
</evidence>
<evidence type="ECO:0000256" key="1">
    <source>
        <dbReference type="ARBA" id="ARBA00004651"/>
    </source>
</evidence>
<evidence type="ECO:0000256" key="8">
    <source>
        <dbReference type="ARBA" id="ARBA00022989"/>
    </source>
</evidence>
<dbReference type="InterPro" id="IPR000802">
    <property type="entry name" value="Arsenical_pump_ArsB"/>
</dbReference>
<dbReference type="AlphaFoldDB" id="A0A6P0ETI8"/>
<keyword evidence="15" id="KW-1185">Reference proteome</keyword>
<organism evidence="13 15">
    <name type="scientific">Modestobacter muralis</name>
    <dbReference type="NCBI Taxonomy" id="1608614"/>
    <lineage>
        <taxon>Bacteria</taxon>
        <taxon>Bacillati</taxon>
        <taxon>Actinomycetota</taxon>
        <taxon>Actinomycetes</taxon>
        <taxon>Geodermatophilales</taxon>
        <taxon>Geodermatophilaceae</taxon>
        <taxon>Modestobacter</taxon>
    </lineage>
</organism>
<evidence type="ECO:0000313" key="16">
    <source>
        <dbReference type="Proteomes" id="UP000471152"/>
    </source>
</evidence>
<comment type="subcellular location">
    <subcellularLocation>
        <location evidence="1">Cell membrane</location>
        <topology evidence="1">Multi-pass membrane protein</topology>
    </subcellularLocation>
</comment>
<feature type="chain" id="PRO_5036390810" evidence="11">
    <location>
        <begin position="22"/>
        <end position="412"/>
    </location>
</feature>
<feature type="transmembrane region" description="Helical" evidence="10">
    <location>
        <begin position="245"/>
        <end position="261"/>
    </location>
</feature>
<evidence type="ECO:0000256" key="2">
    <source>
        <dbReference type="ARBA" id="ARBA00006433"/>
    </source>
</evidence>
<dbReference type="Proteomes" id="UP000471152">
    <property type="component" value="Unassembled WGS sequence"/>
</dbReference>
<dbReference type="GO" id="GO:0046685">
    <property type="term" value="P:response to arsenic-containing substance"/>
    <property type="evidence" value="ECO:0007669"/>
    <property type="project" value="UniProtKB-KW"/>
</dbReference>
<evidence type="ECO:0000256" key="9">
    <source>
        <dbReference type="ARBA" id="ARBA00023136"/>
    </source>
</evidence>
<keyword evidence="11" id="KW-0732">Signal</keyword>
<evidence type="ECO:0000313" key="14">
    <source>
        <dbReference type="EMBL" id="NEN50921.1"/>
    </source>
</evidence>
<dbReference type="EMBL" id="JAAGWH010000016">
    <property type="protein sequence ID" value="NEK94153.1"/>
    <property type="molecule type" value="Genomic_DNA"/>
</dbReference>
<reference evidence="13 15" key="1">
    <citation type="submission" date="2020-01" db="EMBL/GenBank/DDBJ databases">
        <title>the WGS Modestobacter muralis CPCC 204518.</title>
        <authorList>
            <person name="Jiang Z."/>
        </authorList>
    </citation>
    <scope>NUCLEOTIDE SEQUENCE [LARGE SCALE GENOMIC DNA]</scope>
    <source>
        <strain evidence="13 15">DSM 100205</strain>
    </source>
</reference>
<evidence type="ECO:0000313" key="13">
    <source>
        <dbReference type="EMBL" id="NEK94153.1"/>
    </source>
</evidence>
<evidence type="ECO:0000256" key="10">
    <source>
        <dbReference type="SAM" id="Phobius"/>
    </source>
</evidence>
<dbReference type="PANTHER" id="PTHR43302:SF5">
    <property type="entry name" value="TRANSPORTER ARSB-RELATED"/>
    <property type="match status" value="1"/>
</dbReference>
<feature type="transmembrane region" description="Helical" evidence="10">
    <location>
        <begin position="387"/>
        <end position="410"/>
    </location>
</feature>
<dbReference type="GO" id="GO:0005886">
    <property type="term" value="C:plasma membrane"/>
    <property type="evidence" value="ECO:0007669"/>
    <property type="project" value="UniProtKB-SubCell"/>
</dbReference>
<feature type="transmembrane region" description="Helical" evidence="10">
    <location>
        <begin position="144"/>
        <end position="169"/>
    </location>
</feature>
<keyword evidence="4" id="KW-0813">Transport</keyword>
<dbReference type="InterPro" id="IPR004680">
    <property type="entry name" value="Cit_transptr-like_dom"/>
</dbReference>
<evidence type="ECO:0000256" key="4">
    <source>
        <dbReference type="ARBA" id="ARBA00022448"/>
    </source>
</evidence>
<evidence type="ECO:0000256" key="6">
    <source>
        <dbReference type="ARBA" id="ARBA00022692"/>
    </source>
</evidence>
<feature type="transmembrane region" description="Helical" evidence="10">
    <location>
        <begin position="335"/>
        <end position="356"/>
    </location>
</feature>
<evidence type="ECO:0000256" key="7">
    <source>
        <dbReference type="ARBA" id="ARBA00022849"/>
    </source>
</evidence>
<accession>A0A6P0ETI8</accession>
<comment type="similarity">
    <text evidence="3">Belongs to the CitM (TC 2.A.11) transporter family.</text>
</comment>
<feature type="transmembrane region" description="Helical" evidence="10">
    <location>
        <begin position="175"/>
        <end position="197"/>
    </location>
</feature>
<keyword evidence="7" id="KW-0059">Arsenical resistance</keyword>
<feature type="transmembrane region" description="Helical" evidence="10">
    <location>
        <begin position="311"/>
        <end position="328"/>
    </location>
</feature>
<dbReference type="Pfam" id="PF03600">
    <property type="entry name" value="CitMHS"/>
    <property type="match status" value="1"/>
</dbReference>
<dbReference type="GO" id="GO:0015105">
    <property type="term" value="F:arsenite transmembrane transporter activity"/>
    <property type="evidence" value="ECO:0007669"/>
    <property type="project" value="InterPro"/>
</dbReference>
<evidence type="ECO:0000313" key="15">
    <source>
        <dbReference type="Proteomes" id="UP000468828"/>
    </source>
</evidence>
<feature type="transmembrane region" description="Helical" evidence="10">
    <location>
        <begin position="31"/>
        <end position="47"/>
    </location>
</feature>
<comment type="caution">
    <text evidence="13">The sequence shown here is derived from an EMBL/GenBank/DDBJ whole genome shotgun (WGS) entry which is preliminary data.</text>
</comment>
<keyword evidence="8 10" id="KW-1133">Transmembrane helix</keyword>
<feature type="signal peptide" evidence="11">
    <location>
        <begin position="1"/>
        <end position="21"/>
    </location>
</feature>
<dbReference type="EMBL" id="JAAGWB010000016">
    <property type="protein sequence ID" value="NEN50921.1"/>
    <property type="molecule type" value="Genomic_DNA"/>
</dbReference>
<name>A0A6P0ETI8_9ACTN</name>
<feature type="domain" description="Citrate transporter-like" evidence="12">
    <location>
        <begin position="28"/>
        <end position="343"/>
    </location>
</feature>
<proteinExistence type="inferred from homology"/>
<protein>
    <submittedName>
        <fullName evidence="13">Arsenic transporter</fullName>
    </submittedName>
</protein>
<evidence type="ECO:0000256" key="5">
    <source>
        <dbReference type="ARBA" id="ARBA00022475"/>
    </source>
</evidence>
<sequence length="412" mass="41700">MPDALALVLAGLLLAATLAAAATDSPRLPPALIAVPGALLLTALGAVGRDDAGATLREVGPTVAFLVVVLLLADLADREGLFTWSAAVTARRAGRSAQGLLGRVFLLAAVVTAVLSLDATVVLLTPVVVALARHMRVPVAPHGYAVGHLANSASLLLPVSNLTNLLAVAATGLSFLHFAGLMVLPQLVVLALEYLVLRRLFRGQLRHAIDAPAAEVPRTPVLALVVVGATVAGFALVSLIGVGPVWPATVGVVVLAGRQLATRQVGVRGLVRAANLPFGLFVLGLAVLVLVLQQHGLEALLADLLPEGHGLLALLAVAGIAAVLANLVNNLPATLALLPIAAAGGVPTVLAVLIGVNVGPNLTYAGSLANLLWRRVLDADAPGAARFSLVGLATVPLTLVGATAALWVALQL</sequence>
<feature type="transmembrane region" description="Helical" evidence="10">
    <location>
        <begin position="104"/>
        <end position="132"/>
    </location>
</feature>